<dbReference type="PANTHER" id="PTHR43514:SF10">
    <property type="entry name" value="MOLYBDENUM IMPORT ATP-BINDING PROTEIN MODC 2"/>
    <property type="match status" value="1"/>
</dbReference>
<dbReference type="PROSITE" id="PS00211">
    <property type="entry name" value="ABC_TRANSPORTER_1"/>
    <property type="match status" value="1"/>
</dbReference>
<dbReference type="Gene3D" id="2.40.50.100">
    <property type="match status" value="1"/>
</dbReference>
<feature type="domain" description="Mop" evidence="11">
    <location>
        <begin position="294"/>
        <end position="366"/>
    </location>
</feature>
<dbReference type="GO" id="GO:0016020">
    <property type="term" value="C:membrane"/>
    <property type="evidence" value="ECO:0007669"/>
    <property type="project" value="InterPro"/>
</dbReference>
<evidence type="ECO:0000256" key="5">
    <source>
        <dbReference type="ARBA" id="ARBA00022741"/>
    </source>
</evidence>
<sequence length="366" mass="39443">MITLNLQLDQGSFGLDVALQLPARGVTVVLGPSGCGKTSLLRAVAGLQRARGRVQLPQGEVWQDDAQGIWRPVHQRPLGLVFQEPSLFPHLSVQANLLYGHRRVPVSQRQLGLPEVVALLGIEHLLHRQPEGLSGGERQRVAIGRALLTSPRWLLMDEPLSALDLARKAELLPYLEALARRGVPILYVTHALDEAVRLADHLVLMHEGRVQLSGPAHEVLNRPDTPLARLDEASSVVMGQVLAHDDTHGLSLLGWADAGPTGLWMGRCNIPVGAQARARVLARDVSISLSAAQDSSILNILPAQVLQRVDESASSVLLQLALAAPGHDVAQAPRVLARLTRRSVEALDLRPGQAVWAQIKGAALMG</sequence>
<dbReference type="InterPro" id="IPR005116">
    <property type="entry name" value="Transp-assoc_OB_typ1"/>
</dbReference>
<dbReference type="SUPFAM" id="SSF52540">
    <property type="entry name" value="P-loop containing nucleoside triphosphate hydrolases"/>
    <property type="match status" value="1"/>
</dbReference>
<keyword evidence="1" id="KW-0813">Transport</keyword>
<evidence type="ECO:0000313" key="13">
    <source>
        <dbReference type="Proteomes" id="UP000292120"/>
    </source>
</evidence>
<reference evidence="12 13" key="1">
    <citation type="submission" date="2019-02" db="EMBL/GenBank/DDBJ databases">
        <title>Aquabacterium sp. strain KMB7.</title>
        <authorList>
            <person name="Chen W.-M."/>
        </authorList>
    </citation>
    <scope>NUCLEOTIDE SEQUENCE [LARGE SCALE GENOMIC DNA]</scope>
    <source>
        <strain evidence="12 13">KMB7</strain>
    </source>
</reference>
<dbReference type="InterPro" id="IPR004606">
    <property type="entry name" value="Mop_domain"/>
</dbReference>
<dbReference type="Gene3D" id="3.40.50.300">
    <property type="entry name" value="P-loop containing nucleotide triphosphate hydrolases"/>
    <property type="match status" value="1"/>
</dbReference>
<dbReference type="InterPro" id="IPR017871">
    <property type="entry name" value="ABC_transporter-like_CS"/>
</dbReference>
<dbReference type="InterPro" id="IPR011868">
    <property type="entry name" value="ModC_ABC_ATP-bd"/>
</dbReference>
<dbReference type="InterPro" id="IPR008995">
    <property type="entry name" value="Mo/tungstate-bd_C_term_dom"/>
</dbReference>
<comment type="caution">
    <text evidence="12">The sequence shown here is derived from an EMBL/GenBank/DDBJ whole genome shotgun (WGS) entry which is preliminary data.</text>
</comment>
<evidence type="ECO:0000256" key="1">
    <source>
        <dbReference type="ARBA" id="ARBA00022448"/>
    </source>
</evidence>
<evidence type="ECO:0000259" key="10">
    <source>
        <dbReference type="PROSITE" id="PS50893"/>
    </source>
</evidence>
<evidence type="ECO:0000256" key="3">
    <source>
        <dbReference type="ARBA" id="ARBA00022505"/>
    </source>
</evidence>
<dbReference type="EMBL" id="SIXI01000006">
    <property type="protein sequence ID" value="TBO28686.1"/>
    <property type="molecule type" value="Genomic_DNA"/>
</dbReference>
<proteinExistence type="predicted"/>
<evidence type="ECO:0000256" key="6">
    <source>
        <dbReference type="ARBA" id="ARBA00022840"/>
    </source>
</evidence>
<keyword evidence="6 12" id="KW-0067">ATP-binding</keyword>
<dbReference type="AlphaFoldDB" id="A0A4Q9GWB7"/>
<evidence type="ECO:0000256" key="8">
    <source>
        <dbReference type="ARBA" id="ARBA00023136"/>
    </source>
</evidence>
<evidence type="ECO:0000256" key="2">
    <source>
        <dbReference type="ARBA" id="ARBA00022475"/>
    </source>
</evidence>
<keyword evidence="4" id="KW-0997">Cell inner membrane</keyword>
<dbReference type="SMART" id="SM00382">
    <property type="entry name" value="AAA"/>
    <property type="match status" value="1"/>
</dbReference>
<dbReference type="PANTHER" id="PTHR43514">
    <property type="entry name" value="ABC TRANSPORTER I FAMILY MEMBER 10"/>
    <property type="match status" value="1"/>
</dbReference>
<dbReference type="RefSeq" id="WP_130968777.1">
    <property type="nucleotide sequence ID" value="NZ_SIXI01000006.1"/>
</dbReference>
<evidence type="ECO:0000256" key="9">
    <source>
        <dbReference type="PROSITE-ProRule" id="PRU01213"/>
    </source>
</evidence>
<evidence type="ECO:0000313" key="12">
    <source>
        <dbReference type="EMBL" id="TBO28686.1"/>
    </source>
</evidence>
<keyword evidence="8" id="KW-0472">Membrane</keyword>
<dbReference type="GO" id="GO:0015098">
    <property type="term" value="F:molybdate ion transmembrane transporter activity"/>
    <property type="evidence" value="ECO:0007669"/>
    <property type="project" value="InterPro"/>
</dbReference>
<dbReference type="PROSITE" id="PS51866">
    <property type="entry name" value="MOP"/>
    <property type="match status" value="1"/>
</dbReference>
<name>A0A4Q9GWB7_9BURK</name>
<dbReference type="InterPro" id="IPR003593">
    <property type="entry name" value="AAA+_ATPase"/>
</dbReference>
<dbReference type="PROSITE" id="PS50893">
    <property type="entry name" value="ABC_TRANSPORTER_2"/>
    <property type="match status" value="1"/>
</dbReference>
<evidence type="ECO:0000259" key="11">
    <source>
        <dbReference type="PROSITE" id="PS51866"/>
    </source>
</evidence>
<feature type="domain" description="ABC transporter" evidence="10">
    <location>
        <begin position="1"/>
        <end position="232"/>
    </location>
</feature>
<keyword evidence="7" id="KW-1278">Translocase</keyword>
<keyword evidence="3 9" id="KW-0500">Molybdenum</keyword>
<keyword evidence="2" id="KW-1003">Cell membrane</keyword>
<dbReference type="Pfam" id="PF03459">
    <property type="entry name" value="TOBE"/>
    <property type="match status" value="1"/>
</dbReference>
<dbReference type="GO" id="GO:0140359">
    <property type="term" value="F:ABC-type transporter activity"/>
    <property type="evidence" value="ECO:0007669"/>
    <property type="project" value="InterPro"/>
</dbReference>
<organism evidence="12 13">
    <name type="scientific">Aquabacterium lacunae</name>
    <dbReference type="NCBI Taxonomy" id="2528630"/>
    <lineage>
        <taxon>Bacteria</taxon>
        <taxon>Pseudomonadati</taxon>
        <taxon>Pseudomonadota</taxon>
        <taxon>Betaproteobacteria</taxon>
        <taxon>Burkholderiales</taxon>
        <taxon>Aquabacterium</taxon>
    </lineage>
</organism>
<accession>A0A4Q9GWB7</accession>
<dbReference type="Proteomes" id="UP000292120">
    <property type="component" value="Unassembled WGS sequence"/>
</dbReference>
<dbReference type="InterPro" id="IPR027417">
    <property type="entry name" value="P-loop_NTPase"/>
</dbReference>
<keyword evidence="13" id="KW-1185">Reference proteome</keyword>
<dbReference type="GO" id="GO:0005524">
    <property type="term" value="F:ATP binding"/>
    <property type="evidence" value="ECO:0007669"/>
    <property type="project" value="UniProtKB-KW"/>
</dbReference>
<dbReference type="SUPFAM" id="SSF50331">
    <property type="entry name" value="MOP-like"/>
    <property type="match status" value="1"/>
</dbReference>
<dbReference type="OrthoDB" id="5298774at2"/>
<protein>
    <submittedName>
        <fullName evidence="12">Molybdenum ABC transporter ATP-binding protein</fullName>
    </submittedName>
</protein>
<dbReference type="InterPro" id="IPR050334">
    <property type="entry name" value="Molybdenum_import_ModC"/>
</dbReference>
<dbReference type="Pfam" id="PF00005">
    <property type="entry name" value="ABC_tran"/>
    <property type="match status" value="1"/>
</dbReference>
<evidence type="ECO:0000256" key="7">
    <source>
        <dbReference type="ARBA" id="ARBA00022967"/>
    </source>
</evidence>
<gene>
    <name evidence="12" type="primary">modC</name>
    <name evidence="12" type="ORF">EYS42_13780</name>
</gene>
<dbReference type="NCBIfam" id="TIGR02142">
    <property type="entry name" value="modC_ABC"/>
    <property type="match status" value="1"/>
</dbReference>
<evidence type="ECO:0000256" key="4">
    <source>
        <dbReference type="ARBA" id="ARBA00022519"/>
    </source>
</evidence>
<dbReference type="InterPro" id="IPR003439">
    <property type="entry name" value="ABC_transporter-like_ATP-bd"/>
</dbReference>
<keyword evidence="5" id="KW-0547">Nucleotide-binding</keyword>
<dbReference type="GO" id="GO:0016887">
    <property type="term" value="F:ATP hydrolysis activity"/>
    <property type="evidence" value="ECO:0007669"/>
    <property type="project" value="InterPro"/>
</dbReference>